<dbReference type="AlphaFoldDB" id="A0A0C3FUA2"/>
<dbReference type="Proteomes" id="UP000054166">
    <property type="component" value="Unassembled WGS sequence"/>
</dbReference>
<evidence type="ECO:0000313" key="1">
    <source>
        <dbReference type="EMBL" id="KIM82496.1"/>
    </source>
</evidence>
<accession>A0A0C3FUA2</accession>
<organism evidence="1 2">
    <name type="scientific">Piloderma croceum (strain F 1598)</name>
    <dbReference type="NCBI Taxonomy" id="765440"/>
    <lineage>
        <taxon>Eukaryota</taxon>
        <taxon>Fungi</taxon>
        <taxon>Dikarya</taxon>
        <taxon>Basidiomycota</taxon>
        <taxon>Agaricomycotina</taxon>
        <taxon>Agaricomycetes</taxon>
        <taxon>Agaricomycetidae</taxon>
        <taxon>Atheliales</taxon>
        <taxon>Atheliaceae</taxon>
        <taxon>Piloderma</taxon>
    </lineage>
</organism>
<dbReference type="InParanoid" id="A0A0C3FUA2"/>
<protein>
    <submittedName>
        <fullName evidence="1">Uncharacterized protein</fullName>
    </submittedName>
</protein>
<dbReference type="HOGENOM" id="CLU_3069506_0_0_1"/>
<sequence length="53" mass="6049">MICRSPVAPLIDPDHCSLIHTHGLRHRNKSDVQIELFNFTVKRSMSVVPDHEA</sequence>
<keyword evidence="2" id="KW-1185">Reference proteome</keyword>
<dbReference type="EMBL" id="KN832994">
    <property type="protein sequence ID" value="KIM82496.1"/>
    <property type="molecule type" value="Genomic_DNA"/>
</dbReference>
<gene>
    <name evidence="1" type="ORF">PILCRDRAFT_820354</name>
</gene>
<name>A0A0C3FUA2_PILCF</name>
<reference evidence="2" key="2">
    <citation type="submission" date="2015-01" db="EMBL/GenBank/DDBJ databases">
        <title>Evolutionary Origins and Diversification of the Mycorrhizal Mutualists.</title>
        <authorList>
            <consortium name="DOE Joint Genome Institute"/>
            <consortium name="Mycorrhizal Genomics Consortium"/>
            <person name="Kohler A."/>
            <person name="Kuo A."/>
            <person name="Nagy L.G."/>
            <person name="Floudas D."/>
            <person name="Copeland A."/>
            <person name="Barry K.W."/>
            <person name="Cichocki N."/>
            <person name="Veneault-Fourrey C."/>
            <person name="LaButti K."/>
            <person name="Lindquist E.A."/>
            <person name="Lipzen A."/>
            <person name="Lundell T."/>
            <person name="Morin E."/>
            <person name="Murat C."/>
            <person name="Riley R."/>
            <person name="Ohm R."/>
            <person name="Sun H."/>
            <person name="Tunlid A."/>
            <person name="Henrissat B."/>
            <person name="Grigoriev I.V."/>
            <person name="Hibbett D.S."/>
            <person name="Martin F."/>
        </authorList>
    </citation>
    <scope>NUCLEOTIDE SEQUENCE [LARGE SCALE GENOMIC DNA]</scope>
    <source>
        <strain evidence="2">F 1598</strain>
    </source>
</reference>
<proteinExistence type="predicted"/>
<reference evidence="1 2" key="1">
    <citation type="submission" date="2014-04" db="EMBL/GenBank/DDBJ databases">
        <authorList>
            <consortium name="DOE Joint Genome Institute"/>
            <person name="Kuo A."/>
            <person name="Tarkka M."/>
            <person name="Buscot F."/>
            <person name="Kohler A."/>
            <person name="Nagy L.G."/>
            <person name="Floudas D."/>
            <person name="Copeland A."/>
            <person name="Barry K.W."/>
            <person name="Cichocki N."/>
            <person name="Veneault-Fourrey C."/>
            <person name="LaButti K."/>
            <person name="Lindquist E.A."/>
            <person name="Lipzen A."/>
            <person name="Lundell T."/>
            <person name="Morin E."/>
            <person name="Murat C."/>
            <person name="Sun H."/>
            <person name="Tunlid A."/>
            <person name="Henrissat B."/>
            <person name="Grigoriev I.V."/>
            <person name="Hibbett D.S."/>
            <person name="Martin F."/>
            <person name="Nordberg H.P."/>
            <person name="Cantor M.N."/>
            <person name="Hua S.X."/>
        </authorList>
    </citation>
    <scope>NUCLEOTIDE SEQUENCE [LARGE SCALE GENOMIC DNA]</scope>
    <source>
        <strain evidence="1 2">F 1598</strain>
    </source>
</reference>
<evidence type="ECO:0000313" key="2">
    <source>
        <dbReference type="Proteomes" id="UP000054166"/>
    </source>
</evidence>